<dbReference type="Proteomes" id="UP000297229">
    <property type="component" value="Unassembled WGS sequence"/>
</dbReference>
<comment type="caution">
    <text evidence="2">The sequence shown here is derived from an EMBL/GenBank/DDBJ whole genome shotgun (WGS) entry which is preliminary data.</text>
</comment>
<feature type="compositionally biased region" description="Acidic residues" evidence="1">
    <location>
        <begin position="193"/>
        <end position="202"/>
    </location>
</feature>
<gene>
    <name evidence="2" type="ORF">BELL_0052g00150</name>
</gene>
<sequence length="214" mass="23679">MPVYSQSAYCLIRIQFNSIHIYNPTKPNKPTLKMPPKRKLSTFDPPSDTKLTLFLKHTVHTILLLVAPTQTFPQILTLLLSTLQERYPDGLSPLPSPGNPAGKSTTTLSSTTTTLTERKIPLPDSVKNIALAVPLDVHDLKAGWTELQLGLGDTPESVGVKEGGVLAFRFLREDGEEEEEDGEFEVAWPSYEIYDEGDEDADERTLAGGEEEEL</sequence>
<evidence type="ECO:0000313" key="3">
    <source>
        <dbReference type="Proteomes" id="UP000297229"/>
    </source>
</evidence>
<evidence type="ECO:0000256" key="1">
    <source>
        <dbReference type="SAM" id="MobiDB-lite"/>
    </source>
</evidence>
<keyword evidence="3" id="KW-1185">Reference proteome</keyword>
<organism evidence="2 3">
    <name type="scientific">Botrytis elliptica</name>
    <dbReference type="NCBI Taxonomy" id="278938"/>
    <lineage>
        <taxon>Eukaryota</taxon>
        <taxon>Fungi</taxon>
        <taxon>Dikarya</taxon>
        <taxon>Ascomycota</taxon>
        <taxon>Pezizomycotina</taxon>
        <taxon>Leotiomycetes</taxon>
        <taxon>Helotiales</taxon>
        <taxon>Sclerotiniaceae</taxon>
        <taxon>Botrytis</taxon>
    </lineage>
</organism>
<proteinExistence type="predicted"/>
<name>A0A4Z1K4A9_9HELO</name>
<feature type="compositionally biased region" description="Low complexity" evidence="1">
    <location>
        <begin position="104"/>
        <end position="114"/>
    </location>
</feature>
<dbReference type="EMBL" id="PQXM01000052">
    <property type="protein sequence ID" value="TGO78840.1"/>
    <property type="molecule type" value="Genomic_DNA"/>
</dbReference>
<feature type="region of interest" description="Disordered" evidence="1">
    <location>
        <begin position="89"/>
        <end position="114"/>
    </location>
</feature>
<dbReference type="AlphaFoldDB" id="A0A4Z1K4A9"/>
<reference evidence="2 3" key="1">
    <citation type="submission" date="2017-12" db="EMBL/GenBank/DDBJ databases">
        <title>Comparative genomics of Botrytis spp.</title>
        <authorList>
            <person name="Valero-Jimenez C.A."/>
            <person name="Tapia P."/>
            <person name="Veloso J."/>
            <person name="Silva-Moreno E."/>
            <person name="Staats M."/>
            <person name="Valdes J.H."/>
            <person name="Van Kan J.A.L."/>
        </authorList>
    </citation>
    <scope>NUCLEOTIDE SEQUENCE [LARGE SCALE GENOMIC DNA]</scope>
    <source>
        <strain evidence="2 3">Be9601</strain>
    </source>
</reference>
<accession>A0A4Z1K4A9</accession>
<evidence type="ECO:0000313" key="2">
    <source>
        <dbReference type="EMBL" id="TGO78840.1"/>
    </source>
</evidence>
<protein>
    <submittedName>
        <fullName evidence="2">Uncharacterized protein</fullName>
    </submittedName>
</protein>
<feature type="region of interest" description="Disordered" evidence="1">
    <location>
        <begin position="193"/>
        <end position="214"/>
    </location>
</feature>